<evidence type="ECO:0000313" key="2">
    <source>
        <dbReference type="Proteomes" id="UP001499988"/>
    </source>
</evidence>
<organism evidence="1 2">
    <name type="scientific">Ferrimonas pelagia</name>
    <dbReference type="NCBI Taxonomy" id="1177826"/>
    <lineage>
        <taxon>Bacteria</taxon>
        <taxon>Pseudomonadati</taxon>
        <taxon>Pseudomonadota</taxon>
        <taxon>Gammaproteobacteria</taxon>
        <taxon>Alteromonadales</taxon>
        <taxon>Ferrimonadaceae</taxon>
        <taxon>Ferrimonas</taxon>
    </lineage>
</organism>
<keyword evidence="2" id="KW-1185">Reference proteome</keyword>
<reference evidence="2" key="1">
    <citation type="journal article" date="2019" name="Int. J. Syst. Evol. Microbiol.">
        <title>The Global Catalogue of Microorganisms (GCM) 10K type strain sequencing project: providing services to taxonomists for standard genome sequencing and annotation.</title>
        <authorList>
            <consortium name="The Broad Institute Genomics Platform"/>
            <consortium name="The Broad Institute Genome Sequencing Center for Infectious Disease"/>
            <person name="Wu L."/>
            <person name="Ma J."/>
        </authorList>
    </citation>
    <scope>NUCLEOTIDE SEQUENCE [LARGE SCALE GENOMIC DNA]</scope>
    <source>
        <strain evidence="2">JCM 18401</strain>
    </source>
</reference>
<protein>
    <submittedName>
        <fullName evidence="1">Uncharacterized protein</fullName>
    </submittedName>
</protein>
<sequence>MLHRETAISLYYNFHDSKTLKDNPHKNNSPAISLVHLEVHDWGDAFMMVDLDNPIPSLGRQNKYHPDFPEWTQLRIASSVSYNLTGNDKGGVGWNFDVNYMLVTEAYAMDHNLIPAISRDFKTENWFVRTGFGPLFANFQMDSLEPGNLGNTDTHFGGSHFYITGNTVLDLAGYKMPFSIAATHRYTSDSRIEVMPLEERQLYGYTSEIKFPLGEHFDARIRHMWGKGDFGFSQVGGGGHYLMVGFDYRL</sequence>
<comment type="caution">
    <text evidence="1">The sequence shown here is derived from an EMBL/GenBank/DDBJ whole genome shotgun (WGS) entry which is preliminary data.</text>
</comment>
<dbReference type="Proteomes" id="UP001499988">
    <property type="component" value="Unassembled WGS sequence"/>
</dbReference>
<name>A0ABP9EJN8_9GAMM</name>
<evidence type="ECO:0000313" key="1">
    <source>
        <dbReference type="EMBL" id="GAA4880566.1"/>
    </source>
</evidence>
<dbReference type="EMBL" id="BAABJZ010000016">
    <property type="protein sequence ID" value="GAA4880566.1"/>
    <property type="molecule type" value="Genomic_DNA"/>
</dbReference>
<gene>
    <name evidence="1" type="ORF">GCM10023333_13510</name>
</gene>
<accession>A0ABP9EJN8</accession>
<proteinExistence type="predicted"/>